<evidence type="ECO:0000313" key="1">
    <source>
        <dbReference type="EMBL" id="AGK72114.1"/>
    </source>
</evidence>
<proteinExistence type="predicted"/>
<organism evidence="1 2">
    <name type="scientific">Streptococcus cristatus AS 1.3089</name>
    <dbReference type="NCBI Taxonomy" id="1302863"/>
    <lineage>
        <taxon>Bacteria</taxon>
        <taxon>Bacillati</taxon>
        <taxon>Bacillota</taxon>
        <taxon>Bacilli</taxon>
        <taxon>Lactobacillales</taxon>
        <taxon>Streptococcaceae</taxon>
        <taxon>Streptococcus</taxon>
    </lineage>
</organism>
<keyword evidence="2" id="KW-1185">Reference proteome</keyword>
<accession>A0ABN4B7Z3</accession>
<dbReference type="EMBL" id="CP004409">
    <property type="protein sequence ID" value="AGK72114.1"/>
    <property type="molecule type" value="Genomic_DNA"/>
</dbReference>
<dbReference type="Proteomes" id="UP000013306">
    <property type="component" value="Chromosome"/>
</dbReference>
<name>A0ABN4B7Z3_STRCR</name>
<evidence type="ECO:0000313" key="2">
    <source>
        <dbReference type="Proteomes" id="UP000013306"/>
    </source>
</evidence>
<protein>
    <submittedName>
        <fullName evidence="1">Transposase</fullName>
    </submittedName>
</protein>
<gene>
    <name evidence="1" type="ORF">I872_10190</name>
</gene>
<reference evidence="1 2" key="1">
    <citation type="journal article" date="2013" name="Genome Announc.">
        <title>Complete Genome Sequence of an Oral Commensal, Streptococcus oligofermentans Strain AS 1.3089.</title>
        <authorList>
            <person name="Tong H."/>
            <person name="Shang N."/>
            <person name="Liu L."/>
            <person name="Wang X."/>
            <person name="Cai J."/>
            <person name="Dong X."/>
        </authorList>
    </citation>
    <scope>NUCLEOTIDE SEQUENCE [LARGE SCALE GENOMIC DNA]</scope>
    <source>
        <strain evidence="1 2">AS 1.3089</strain>
    </source>
</reference>
<sequence length="42" mass="5295">MAKYDFQKEPKILYLECAGYKTLIRLKKRRFRCRVLRDYHLM</sequence>